<dbReference type="CDD" id="cd03794">
    <property type="entry name" value="GT4_WbuB-like"/>
    <property type="match status" value="1"/>
</dbReference>
<evidence type="ECO:0000313" key="4">
    <source>
        <dbReference type="Proteomes" id="UP000198824"/>
    </source>
</evidence>
<dbReference type="NCBIfam" id="NF007640">
    <property type="entry name" value="PRK10307.1"/>
    <property type="match status" value="1"/>
</dbReference>
<feature type="domain" description="Glycosyltransferase subfamily 4-like N-terminal" evidence="2">
    <location>
        <begin position="16"/>
        <end position="203"/>
    </location>
</feature>
<dbReference type="RefSeq" id="WP_093316441.1">
    <property type="nucleotide sequence ID" value="NZ_FOZG01000003.1"/>
</dbReference>
<sequence>MNILILGLNYAPEPVGIGPYTTGMATALAEAGHRVTVVAGKPYYPAWKVDPAFAGGGVRRTVEDGVRVVRVPIYVPANPNGRRRLLHHASFALRAQPEMLAEAKRAKPDLVIAIAPSLIGTVAARTTARAFGAKLWLHIQDFEVEAAFATGLLSEQGMAARAARAFERWSVAADRISTISPQMCAKLRALGVSEGKIVEFRNWASLDRIRPLEGPSPYRAEWGIDRPHVAFYSGNIANKQGIEIIVDAARLLARRRDLMFVVCGEGPNRERLIEAARGQDNIRFFDLQPMERLSDLLGMATVHLLPQIAGAADLVLPSKLTNMLASARPVIATAEAGTGLAQEVDGVGIVTRPEDAAGFAAAIEQLIDDPARCAALGAAARLRAEERWSKARILARFEQQVREAVERG</sequence>
<feature type="domain" description="Glycosyl transferase family 1" evidence="1">
    <location>
        <begin position="219"/>
        <end position="382"/>
    </location>
</feature>
<organism evidence="3 4">
    <name type="scientific">Sphingomonas jatrophae</name>
    <dbReference type="NCBI Taxonomy" id="1166337"/>
    <lineage>
        <taxon>Bacteria</taxon>
        <taxon>Pseudomonadati</taxon>
        <taxon>Pseudomonadota</taxon>
        <taxon>Alphaproteobacteria</taxon>
        <taxon>Sphingomonadales</taxon>
        <taxon>Sphingomonadaceae</taxon>
        <taxon>Sphingomonas</taxon>
    </lineage>
</organism>
<gene>
    <name evidence="3" type="ORF">SAMN05192580_3483</name>
</gene>
<dbReference type="InterPro" id="IPR050194">
    <property type="entry name" value="Glycosyltransferase_grp1"/>
</dbReference>
<evidence type="ECO:0000313" key="3">
    <source>
        <dbReference type="EMBL" id="SFS10885.1"/>
    </source>
</evidence>
<accession>A0A1I6M584</accession>
<dbReference type="GO" id="GO:0016757">
    <property type="term" value="F:glycosyltransferase activity"/>
    <property type="evidence" value="ECO:0007669"/>
    <property type="project" value="InterPro"/>
</dbReference>
<dbReference type="STRING" id="1166337.SAMN05192580_3483"/>
<keyword evidence="3" id="KW-0808">Transferase</keyword>
<dbReference type="Pfam" id="PF13579">
    <property type="entry name" value="Glyco_trans_4_4"/>
    <property type="match status" value="1"/>
</dbReference>
<dbReference type="Gene3D" id="3.40.50.2000">
    <property type="entry name" value="Glycogen Phosphorylase B"/>
    <property type="match status" value="2"/>
</dbReference>
<proteinExistence type="predicted"/>
<dbReference type="SUPFAM" id="SSF53756">
    <property type="entry name" value="UDP-Glycosyltransferase/glycogen phosphorylase"/>
    <property type="match status" value="1"/>
</dbReference>
<dbReference type="PANTHER" id="PTHR45947">
    <property type="entry name" value="SULFOQUINOVOSYL TRANSFERASE SQD2"/>
    <property type="match status" value="1"/>
</dbReference>
<dbReference type="AlphaFoldDB" id="A0A1I6M584"/>
<evidence type="ECO:0000259" key="1">
    <source>
        <dbReference type="Pfam" id="PF00534"/>
    </source>
</evidence>
<dbReference type="InterPro" id="IPR028098">
    <property type="entry name" value="Glyco_trans_4-like_N"/>
</dbReference>
<dbReference type="Pfam" id="PF00534">
    <property type="entry name" value="Glycos_transf_1"/>
    <property type="match status" value="1"/>
</dbReference>
<reference evidence="3 4" key="1">
    <citation type="submission" date="2016-10" db="EMBL/GenBank/DDBJ databases">
        <authorList>
            <person name="de Groot N.N."/>
        </authorList>
    </citation>
    <scope>NUCLEOTIDE SEQUENCE [LARGE SCALE GENOMIC DNA]</scope>
    <source>
        <strain evidence="3 4">S5-249</strain>
    </source>
</reference>
<dbReference type="InterPro" id="IPR001296">
    <property type="entry name" value="Glyco_trans_1"/>
</dbReference>
<name>A0A1I6M584_9SPHN</name>
<evidence type="ECO:0000259" key="2">
    <source>
        <dbReference type="Pfam" id="PF13579"/>
    </source>
</evidence>
<keyword evidence="4" id="KW-1185">Reference proteome</keyword>
<dbReference type="EMBL" id="FOZG01000003">
    <property type="protein sequence ID" value="SFS10885.1"/>
    <property type="molecule type" value="Genomic_DNA"/>
</dbReference>
<dbReference type="Proteomes" id="UP000198824">
    <property type="component" value="Unassembled WGS sequence"/>
</dbReference>
<dbReference type="PANTHER" id="PTHR45947:SF13">
    <property type="entry name" value="TRANSFERASE"/>
    <property type="match status" value="1"/>
</dbReference>
<dbReference type="OrthoDB" id="9787293at2"/>
<protein>
    <submittedName>
        <fullName evidence="3">Colanic acid biosynthesis glycosyl transferase WcaI</fullName>
    </submittedName>
</protein>